<keyword evidence="8" id="KW-0732">Signal</keyword>
<keyword evidence="6" id="KW-0472">Membrane</keyword>
<evidence type="ECO:0000256" key="2">
    <source>
        <dbReference type="ARBA" id="ARBA00007613"/>
    </source>
</evidence>
<evidence type="ECO:0000256" key="6">
    <source>
        <dbReference type="ARBA" id="ARBA00023136"/>
    </source>
</evidence>
<organism evidence="9 10">
    <name type="scientific">Chitinophaga caeni</name>
    <dbReference type="NCBI Taxonomy" id="2029983"/>
    <lineage>
        <taxon>Bacteria</taxon>
        <taxon>Pseudomonadati</taxon>
        <taxon>Bacteroidota</taxon>
        <taxon>Chitinophagia</taxon>
        <taxon>Chitinophagales</taxon>
        <taxon>Chitinophagaceae</taxon>
        <taxon>Chitinophaga</taxon>
    </lineage>
</organism>
<comment type="subcellular location">
    <subcellularLocation>
        <location evidence="1">Cell outer membrane</location>
    </subcellularLocation>
</comment>
<dbReference type="GO" id="GO:0015288">
    <property type="term" value="F:porin activity"/>
    <property type="evidence" value="ECO:0007669"/>
    <property type="project" value="TreeGrafter"/>
</dbReference>
<evidence type="ECO:0008006" key="11">
    <source>
        <dbReference type="Google" id="ProtNLM"/>
    </source>
</evidence>
<gene>
    <name evidence="9" type="ORF">COR50_02660</name>
</gene>
<feature type="signal peptide" evidence="8">
    <location>
        <begin position="1"/>
        <end position="23"/>
    </location>
</feature>
<keyword evidence="4" id="KW-1134">Transmembrane beta strand</keyword>
<evidence type="ECO:0000313" key="9">
    <source>
        <dbReference type="EMBL" id="ATL46154.1"/>
    </source>
</evidence>
<dbReference type="Proteomes" id="UP000220133">
    <property type="component" value="Chromosome"/>
</dbReference>
<keyword evidence="3" id="KW-0813">Transport</keyword>
<sequence>MQLNWKLLCSWVARMLILMNANAQTQSPNSTSNSAPTPLSIQEAIDYALQNQAAVKTAKIDELIQLAKNREVSGMALPNVSATGQFQDNPVIQKQLIDASNFSDTIPKGTLVPFAFGLKYNLVGQVVLNQVLFDPSVMVALQARKTLEEMARKNVARTKIDVKESVYKSYYGVLVNKKAHEIILENIQRVERTLFETKEIYKNGFAEKLDVDRLTVQLTNLKTEEIRLKNALEVNTALLKFQIGMPIQTPVILTDTLSIEQVKAQMQDVQDFDYKQRPDYDYLDVSKQALEYDLKRYKLNALPSLSLSAAGGASRASNEFDYFKSRVWYGYAYYSLNLNVPIFTGLQRRRQVDQAALNVEKANVNLENMRLSIDLEQVQATANFRDNIQSLTAQEDNMQLATDVYETTIVKYREGVGSSTEMITAETGLLTAQNNYFTALYNAILAKISYLKAYGKL</sequence>
<evidence type="ECO:0000256" key="5">
    <source>
        <dbReference type="ARBA" id="ARBA00022692"/>
    </source>
</evidence>
<dbReference type="PANTHER" id="PTHR30026">
    <property type="entry name" value="OUTER MEMBRANE PROTEIN TOLC"/>
    <property type="match status" value="1"/>
</dbReference>
<comment type="similarity">
    <text evidence="2">Belongs to the outer membrane factor (OMF) (TC 1.B.17) family.</text>
</comment>
<dbReference type="KEGG" id="cbae:COR50_02660"/>
<protein>
    <recommendedName>
        <fullName evidence="11">Transporter</fullName>
    </recommendedName>
</protein>
<name>A0A291QQP0_9BACT</name>
<keyword evidence="7" id="KW-0998">Cell outer membrane</keyword>
<reference evidence="9 10" key="1">
    <citation type="submission" date="2017-10" db="EMBL/GenBank/DDBJ databases">
        <title>Paenichitinophaga pekingensis gen. nov., sp. nov., isolated from activated sludge.</title>
        <authorList>
            <person name="Jin D."/>
            <person name="Kong X."/>
            <person name="Deng Y."/>
            <person name="Bai Z."/>
        </authorList>
    </citation>
    <scope>NUCLEOTIDE SEQUENCE [LARGE SCALE GENOMIC DNA]</scope>
    <source>
        <strain evidence="9 10">13</strain>
    </source>
</reference>
<dbReference type="GO" id="GO:0009279">
    <property type="term" value="C:cell outer membrane"/>
    <property type="evidence" value="ECO:0007669"/>
    <property type="project" value="UniProtKB-SubCell"/>
</dbReference>
<proteinExistence type="inferred from homology"/>
<dbReference type="Pfam" id="PF02321">
    <property type="entry name" value="OEP"/>
    <property type="match status" value="1"/>
</dbReference>
<feature type="chain" id="PRO_5012471419" description="Transporter" evidence="8">
    <location>
        <begin position="24"/>
        <end position="457"/>
    </location>
</feature>
<dbReference type="GO" id="GO:1990281">
    <property type="term" value="C:efflux pump complex"/>
    <property type="evidence" value="ECO:0007669"/>
    <property type="project" value="TreeGrafter"/>
</dbReference>
<evidence type="ECO:0000256" key="3">
    <source>
        <dbReference type="ARBA" id="ARBA00022448"/>
    </source>
</evidence>
<evidence type="ECO:0000256" key="1">
    <source>
        <dbReference type="ARBA" id="ARBA00004442"/>
    </source>
</evidence>
<keyword evidence="5" id="KW-0812">Transmembrane</keyword>
<dbReference type="SUPFAM" id="SSF56954">
    <property type="entry name" value="Outer membrane efflux proteins (OEP)"/>
    <property type="match status" value="1"/>
</dbReference>
<dbReference type="GO" id="GO:0015562">
    <property type="term" value="F:efflux transmembrane transporter activity"/>
    <property type="evidence" value="ECO:0007669"/>
    <property type="project" value="InterPro"/>
</dbReference>
<evidence type="ECO:0000256" key="8">
    <source>
        <dbReference type="SAM" id="SignalP"/>
    </source>
</evidence>
<dbReference type="PANTHER" id="PTHR30026:SF20">
    <property type="entry name" value="OUTER MEMBRANE PROTEIN TOLC"/>
    <property type="match status" value="1"/>
</dbReference>
<evidence type="ECO:0000313" key="10">
    <source>
        <dbReference type="Proteomes" id="UP000220133"/>
    </source>
</evidence>
<dbReference type="AlphaFoldDB" id="A0A291QQP0"/>
<keyword evidence="10" id="KW-1185">Reference proteome</keyword>
<dbReference type="OrthoDB" id="367883at2"/>
<dbReference type="Gene3D" id="1.20.1600.10">
    <property type="entry name" value="Outer membrane efflux proteins (OEP)"/>
    <property type="match status" value="1"/>
</dbReference>
<evidence type="ECO:0000256" key="4">
    <source>
        <dbReference type="ARBA" id="ARBA00022452"/>
    </source>
</evidence>
<dbReference type="EMBL" id="CP023777">
    <property type="protein sequence ID" value="ATL46154.1"/>
    <property type="molecule type" value="Genomic_DNA"/>
</dbReference>
<dbReference type="InterPro" id="IPR051906">
    <property type="entry name" value="TolC-like"/>
</dbReference>
<accession>A0A291QQP0</accession>
<dbReference type="InterPro" id="IPR003423">
    <property type="entry name" value="OMP_efflux"/>
</dbReference>
<dbReference type="RefSeq" id="WP_098192543.1">
    <property type="nucleotide sequence ID" value="NZ_CP023777.1"/>
</dbReference>
<evidence type="ECO:0000256" key="7">
    <source>
        <dbReference type="ARBA" id="ARBA00023237"/>
    </source>
</evidence>